<evidence type="ECO:0000313" key="1">
    <source>
        <dbReference type="EMBL" id="KAI3706078.1"/>
    </source>
</evidence>
<keyword evidence="2" id="KW-1185">Reference proteome</keyword>
<protein>
    <submittedName>
        <fullName evidence="1">Uncharacterized protein</fullName>
    </submittedName>
</protein>
<sequence length="96" mass="11140">MIRGFHPNHLLLVSPYPQYTLESPPSNLHAIKLIHDRSDQIECTKTTPRVVYSPLIITIIHSLQIRDFNLLSLLRTLPLRTTIFVSVFVEIETRYS</sequence>
<evidence type="ECO:0000313" key="2">
    <source>
        <dbReference type="Proteomes" id="UP001056120"/>
    </source>
</evidence>
<gene>
    <name evidence="1" type="ORF">L1987_76333</name>
</gene>
<reference evidence="1 2" key="2">
    <citation type="journal article" date="2022" name="Mol. Ecol. Resour.">
        <title>The genomes of chicory, endive, great burdock and yacon provide insights into Asteraceae paleo-polyploidization history and plant inulin production.</title>
        <authorList>
            <person name="Fan W."/>
            <person name="Wang S."/>
            <person name="Wang H."/>
            <person name="Wang A."/>
            <person name="Jiang F."/>
            <person name="Liu H."/>
            <person name="Zhao H."/>
            <person name="Xu D."/>
            <person name="Zhang Y."/>
        </authorList>
    </citation>
    <scope>NUCLEOTIDE SEQUENCE [LARGE SCALE GENOMIC DNA]</scope>
    <source>
        <strain evidence="2">cv. Yunnan</strain>
        <tissue evidence="1">Leaves</tissue>
    </source>
</reference>
<proteinExistence type="predicted"/>
<name>A0ACB9A892_9ASTR</name>
<dbReference type="EMBL" id="CM042042">
    <property type="protein sequence ID" value="KAI3706078.1"/>
    <property type="molecule type" value="Genomic_DNA"/>
</dbReference>
<reference evidence="2" key="1">
    <citation type="journal article" date="2022" name="Mol. Ecol. Resour.">
        <title>The genomes of chicory, endive, great burdock and yacon provide insights into Asteraceae palaeo-polyploidization history and plant inulin production.</title>
        <authorList>
            <person name="Fan W."/>
            <person name="Wang S."/>
            <person name="Wang H."/>
            <person name="Wang A."/>
            <person name="Jiang F."/>
            <person name="Liu H."/>
            <person name="Zhao H."/>
            <person name="Xu D."/>
            <person name="Zhang Y."/>
        </authorList>
    </citation>
    <scope>NUCLEOTIDE SEQUENCE [LARGE SCALE GENOMIC DNA]</scope>
    <source>
        <strain evidence="2">cv. Yunnan</strain>
    </source>
</reference>
<comment type="caution">
    <text evidence="1">The sequence shown here is derived from an EMBL/GenBank/DDBJ whole genome shotgun (WGS) entry which is preliminary data.</text>
</comment>
<accession>A0ACB9A892</accession>
<dbReference type="Proteomes" id="UP001056120">
    <property type="component" value="Linkage Group LG25"/>
</dbReference>
<organism evidence="1 2">
    <name type="scientific">Smallanthus sonchifolius</name>
    <dbReference type="NCBI Taxonomy" id="185202"/>
    <lineage>
        <taxon>Eukaryota</taxon>
        <taxon>Viridiplantae</taxon>
        <taxon>Streptophyta</taxon>
        <taxon>Embryophyta</taxon>
        <taxon>Tracheophyta</taxon>
        <taxon>Spermatophyta</taxon>
        <taxon>Magnoliopsida</taxon>
        <taxon>eudicotyledons</taxon>
        <taxon>Gunneridae</taxon>
        <taxon>Pentapetalae</taxon>
        <taxon>asterids</taxon>
        <taxon>campanulids</taxon>
        <taxon>Asterales</taxon>
        <taxon>Asteraceae</taxon>
        <taxon>Asteroideae</taxon>
        <taxon>Heliantheae alliance</taxon>
        <taxon>Millerieae</taxon>
        <taxon>Smallanthus</taxon>
    </lineage>
</organism>